<sequence>SVRKVELALVRNFNEKENDEYTVRIRAHAQIIVKRQGEVIQKQTDVTPWEEYWAFGREEDRWKLKEIFPDEQGNAIWDQENFDEDTTQQMLDWYYSKSRAE</sequence>
<name>A0A382YN08_9ZZZZ</name>
<proteinExistence type="predicted"/>
<dbReference type="EMBL" id="UINC01177164">
    <property type="protein sequence ID" value="SVD84652.1"/>
    <property type="molecule type" value="Genomic_DNA"/>
</dbReference>
<evidence type="ECO:0008006" key="2">
    <source>
        <dbReference type="Google" id="ProtNLM"/>
    </source>
</evidence>
<protein>
    <recommendedName>
        <fullName evidence="2">Tim44-like domain-containing protein</fullName>
    </recommendedName>
</protein>
<gene>
    <name evidence="1" type="ORF">METZ01_LOCUS437506</name>
</gene>
<evidence type="ECO:0000313" key="1">
    <source>
        <dbReference type="EMBL" id="SVD84652.1"/>
    </source>
</evidence>
<feature type="non-terminal residue" evidence="1">
    <location>
        <position position="1"/>
    </location>
</feature>
<organism evidence="1">
    <name type="scientific">marine metagenome</name>
    <dbReference type="NCBI Taxonomy" id="408172"/>
    <lineage>
        <taxon>unclassified sequences</taxon>
        <taxon>metagenomes</taxon>
        <taxon>ecological metagenomes</taxon>
    </lineage>
</organism>
<dbReference type="AlphaFoldDB" id="A0A382YN08"/>
<accession>A0A382YN08</accession>
<reference evidence="1" key="1">
    <citation type="submission" date="2018-05" db="EMBL/GenBank/DDBJ databases">
        <authorList>
            <person name="Lanie J.A."/>
            <person name="Ng W.-L."/>
            <person name="Kazmierczak K.M."/>
            <person name="Andrzejewski T.M."/>
            <person name="Davidsen T.M."/>
            <person name="Wayne K.J."/>
            <person name="Tettelin H."/>
            <person name="Glass J.I."/>
            <person name="Rusch D."/>
            <person name="Podicherti R."/>
            <person name="Tsui H.-C.T."/>
            <person name="Winkler M.E."/>
        </authorList>
    </citation>
    <scope>NUCLEOTIDE SEQUENCE</scope>
</reference>